<dbReference type="PANTHER" id="PTHR12692">
    <property type="entry name" value="DOLICHYL-DIPHOSPHOOLIGOSACCHARIDE--PROTEIN GLYCOSYLTRANSFERASE-RELATED"/>
    <property type="match status" value="1"/>
</dbReference>
<evidence type="ECO:0000256" key="2">
    <source>
        <dbReference type="ARBA" id="ARBA00004477"/>
    </source>
</evidence>
<comment type="function">
    <text evidence="1">Subunit of the oligosaccharyl transferase (OST) complex that catalyzes the initial transfer of a defined glycan (Glc(3)Man(9)GlcNAc(2) in eukaryotes) from the lipid carrier dolichol-pyrophosphate to an asparagine residue within an Asn-X-Ser/Thr consensus motif in nascent polypeptide chains, the first step in protein N-glycosylation. N-glycosylation occurs cotranslationally and the complex associates with the Sec61 complex at the channel-forming translocon complex that mediates protein translocation across the endoplasmic reticulum (ER). All subunits are required for a maximal enzyme activity.</text>
</comment>
<dbReference type="GO" id="GO:0008250">
    <property type="term" value="C:oligosaccharyltransferase complex"/>
    <property type="evidence" value="ECO:0007669"/>
    <property type="project" value="TreeGrafter"/>
</dbReference>
<comment type="caution">
    <text evidence="9">The sequence shown here is derived from an EMBL/GenBank/DDBJ whole genome shotgun (WGS) entry which is preliminary data.</text>
</comment>
<keyword evidence="4" id="KW-0812">Transmembrane</keyword>
<keyword evidence="7" id="KW-1133">Transmembrane helix</keyword>
<evidence type="ECO:0000256" key="7">
    <source>
        <dbReference type="ARBA" id="ARBA00022989"/>
    </source>
</evidence>
<reference evidence="9" key="1">
    <citation type="submission" date="2023-05" db="EMBL/GenBank/DDBJ databases">
        <title>Nepenthes gracilis genome sequencing.</title>
        <authorList>
            <person name="Fukushima K."/>
        </authorList>
    </citation>
    <scope>NUCLEOTIDE SEQUENCE</scope>
    <source>
        <strain evidence="9">SING2019-196</strain>
    </source>
</reference>
<dbReference type="PANTHER" id="PTHR12692:SF0">
    <property type="entry name" value="GH11935P"/>
    <property type="match status" value="1"/>
</dbReference>
<keyword evidence="10" id="KW-1185">Reference proteome</keyword>
<evidence type="ECO:0000313" key="10">
    <source>
        <dbReference type="Proteomes" id="UP001279734"/>
    </source>
</evidence>
<organism evidence="9 10">
    <name type="scientific">Nepenthes gracilis</name>
    <name type="common">Slender pitcher plant</name>
    <dbReference type="NCBI Taxonomy" id="150966"/>
    <lineage>
        <taxon>Eukaryota</taxon>
        <taxon>Viridiplantae</taxon>
        <taxon>Streptophyta</taxon>
        <taxon>Embryophyta</taxon>
        <taxon>Tracheophyta</taxon>
        <taxon>Spermatophyta</taxon>
        <taxon>Magnoliopsida</taxon>
        <taxon>eudicotyledons</taxon>
        <taxon>Gunneridae</taxon>
        <taxon>Pentapetalae</taxon>
        <taxon>Caryophyllales</taxon>
        <taxon>Nepenthaceae</taxon>
        <taxon>Nepenthes</taxon>
    </lineage>
</organism>
<dbReference type="Proteomes" id="UP001279734">
    <property type="component" value="Unassembled WGS sequence"/>
</dbReference>
<sequence>MAKVKMPPVLNSFPYLVLLTVIFSLFFFPVPTKSDSDSDIVSELLSLRSQSNAGVIRLTDDLLRRILSPPHRSFSFLIFFDAVQLHDKAELQLPTLKSEYSLVAASFIANNKDTPHHSEVFFFDIEFKESQHSFSLFGVSALPHIRLVDPNVKNLKDSDVLDQGDLSRLAESMAEFIESKTKTTVGPIHRPPFFSGFWDAIGSGGVCSRGFIFCCGIASCVDDSWAQKLVPPRDLVDAFSCSFSMVWMVYRTALTSNSEQRSTRMLNPKD</sequence>
<dbReference type="AlphaFoldDB" id="A0AAD3XI13"/>
<dbReference type="EMBL" id="BSYO01000005">
    <property type="protein sequence ID" value="GMH05337.1"/>
    <property type="molecule type" value="Genomic_DNA"/>
</dbReference>
<name>A0AAD3XI13_NEPGR</name>
<proteinExistence type="inferred from homology"/>
<evidence type="ECO:0000256" key="5">
    <source>
        <dbReference type="ARBA" id="ARBA00022729"/>
    </source>
</evidence>
<dbReference type="Pfam" id="PF04756">
    <property type="entry name" value="OST3_OST6"/>
    <property type="match status" value="1"/>
</dbReference>
<comment type="subcellular location">
    <subcellularLocation>
        <location evidence="2">Endoplasmic reticulum membrane</location>
        <topology evidence="2">Multi-pass membrane protein</topology>
    </subcellularLocation>
</comment>
<evidence type="ECO:0000256" key="6">
    <source>
        <dbReference type="ARBA" id="ARBA00022824"/>
    </source>
</evidence>
<evidence type="ECO:0000256" key="3">
    <source>
        <dbReference type="ARBA" id="ARBA00009561"/>
    </source>
</evidence>
<keyword evidence="8" id="KW-0472">Membrane</keyword>
<dbReference type="Gene3D" id="3.40.30.10">
    <property type="entry name" value="Glutaredoxin"/>
    <property type="match status" value="1"/>
</dbReference>
<evidence type="ECO:0000313" key="9">
    <source>
        <dbReference type="EMBL" id="GMH05337.1"/>
    </source>
</evidence>
<keyword evidence="5" id="KW-0732">Signal</keyword>
<evidence type="ECO:0000256" key="8">
    <source>
        <dbReference type="ARBA" id="ARBA00023136"/>
    </source>
</evidence>
<keyword evidence="6" id="KW-0256">Endoplasmic reticulum</keyword>
<evidence type="ECO:0000256" key="4">
    <source>
        <dbReference type="ARBA" id="ARBA00022692"/>
    </source>
</evidence>
<dbReference type="GO" id="GO:0018279">
    <property type="term" value="P:protein N-linked glycosylation via asparagine"/>
    <property type="evidence" value="ECO:0007669"/>
    <property type="project" value="TreeGrafter"/>
</dbReference>
<protein>
    <submittedName>
        <fullName evidence="9">Uncharacterized protein</fullName>
    </submittedName>
</protein>
<evidence type="ECO:0000256" key="1">
    <source>
        <dbReference type="ARBA" id="ARBA00002791"/>
    </source>
</evidence>
<dbReference type="InterPro" id="IPR021149">
    <property type="entry name" value="OligosaccharylTrfase_OST3/OST6"/>
</dbReference>
<accession>A0AAD3XI13</accession>
<comment type="similarity">
    <text evidence="3">Belongs to the OST3/OST6 family.</text>
</comment>
<gene>
    <name evidence="9" type="ORF">Nepgr_007177</name>
</gene>